<evidence type="ECO:0000256" key="3">
    <source>
        <dbReference type="ARBA" id="ARBA00023125"/>
    </source>
</evidence>
<dbReference type="PANTHER" id="PTHR30146:SF148">
    <property type="entry name" value="HTH-TYPE TRANSCRIPTIONAL REPRESSOR PURR-RELATED"/>
    <property type="match status" value="1"/>
</dbReference>
<dbReference type="GO" id="GO:0003700">
    <property type="term" value="F:DNA-binding transcription factor activity"/>
    <property type="evidence" value="ECO:0007669"/>
    <property type="project" value="TreeGrafter"/>
</dbReference>
<dbReference type="Pfam" id="PF00356">
    <property type="entry name" value="LacI"/>
    <property type="match status" value="1"/>
</dbReference>
<keyword evidence="7" id="KW-1185">Reference proteome</keyword>
<sequence length="334" mass="36296">MATIKDVANKAGVSISTVSHVLNSTRFVAEATKERVFLAIKELNYAPSAVARSLKVNRTRTIGMLVTTSTNPFFAEVIRGVEEACSALGYTLILSNSGGEVARQQASLRMLIEKRVDGILVMLSEDASEVYELLGTHPELPQVIMEWGDTQGDIYRIQDNAEQGGYLATKHLIDKGHKAIGCITGPASKSLTVERLAGFKRAMKEAGLAINPDWILEGDFEPEGGCAAMEQLLTQQSRPTALFVFSDPMALGVISAAHMAGLHVPEDLSVIGYDDVPMAGFFSPPLTTIHQPKYRLGHKAAKILLAKVNKEESDSKVLTLHPELIERNSVRELV</sequence>
<dbReference type="AlphaFoldDB" id="A0A3N1PBJ1"/>
<reference evidence="6 7" key="1">
    <citation type="submission" date="2018-11" db="EMBL/GenBank/DDBJ databases">
        <title>Genomic Encyclopedia of Type Strains, Phase IV (KMG-IV): sequencing the most valuable type-strain genomes for metagenomic binning, comparative biology and taxonomic classification.</title>
        <authorList>
            <person name="Goeker M."/>
        </authorList>
    </citation>
    <scope>NUCLEOTIDE SEQUENCE [LARGE SCALE GENOMIC DNA]</scope>
    <source>
        <strain evidence="6 7">DSM 21945</strain>
    </source>
</reference>
<dbReference type="Gene3D" id="3.40.50.2300">
    <property type="match status" value="2"/>
</dbReference>
<dbReference type="InterPro" id="IPR010982">
    <property type="entry name" value="Lambda_DNA-bd_dom_sf"/>
</dbReference>
<dbReference type="SUPFAM" id="SSF47413">
    <property type="entry name" value="lambda repressor-like DNA-binding domains"/>
    <property type="match status" value="1"/>
</dbReference>
<dbReference type="FunFam" id="1.10.260.40:FF:000002">
    <property type="entry name" value="HTH-type transcriptional repressor PurR"/>
    <property type="match status" value="1"/>
</dbReference>
<evidence type="ECO:0000256" key="2">
    <source>
        <dbReference type="ARBA" id="ARBA00023015"/>
    </source>
</evidence>
<dbReference type="OrthoDB" id="6619319at2"/>
<name>A0A3N1PBJ1_9GAMM</name>
<evidence type="ECO:0000313" key="6">
    <source>
        <dbReference type="EMBL" id="ROQ22006.1"/>
    </source>
</evidence>
<dbReference type="PANTHER" id="PTHR30146">
    <property type="entry name" value="LACI-RELATED TRANSCRIPTIONAL REPRESSOR"/>
    <property type="match status" value="1"/>
</dbReference>
<accession>A0A3N1PBJ1</accession>
<dbReference type="Proteomes" id="UP000268033">
    <property type="component" value="Unassembled WGS sequence"/>
</dbReference>
<dbReference type="CDD" id="cd06275">
    <property type="entry name" value="PBP1_PurR"/>
    <property type="match status" value="1"/>
</dbReference>
<dbReference type="Pfam" id="PF13377">
    <property type="entry name" value="Peripla_BP_3"/>
    <property type="match status" value="1"/>
</dbReference>
<dbReference type="GO" id="GO:0000976">
    <property type="term" value="F:transcription cis-regulatory region binding"/>
    <property type="evidence" value="ECO:0007669"/>
    <property type="project" value="TreeGrafter"/>
</dbReference>
<keyword evidence="4" id="KW-0804">Transcription</keyword>
<dbReference type="RefSeq" id="WP_050658881.1">
    <property type="nucleotide sequence ID" value="NZ_JBLXAC010000013.1"/>
</dbReference>
<dbReference type="PRINTS" id="PR00036">
    <property type="entry name" value="HTHLACI"/>
</dbReference>
<feature type="domain" description="HTH lacI-type" evidence="5">
    <location>
        <begin position="2"/>
        <end position="56"/>
    </location>
</feature>
<comment type="caution">
    <text evidence="6">The sequence shown here is derived from an EMBL/GenBank/DDBJ whole genome shotgun (WGS) entry which is preliminary data.</text>
</comment>
<keyword evidence="3" id="KW-0238">DNA-binding</keyword>
<dbReference type="PROSITE" id="PS00356">
    <property type="entry name" value="HTH_LACI_1"/>
    <property type="match status" value="1"/>
</dbReference>
<evidence type="ECO:0000256" key="4">
    <source>
        <dbReference type="ARBA" id="ARBA00023163"/>
    </source>
</evidence>
<dbReference type="Gene3D" id="1.10.260.40">
    <property type="entry name" value="lambda repressor-like DNA-binding domains"/>
    <property type="match status" value="1"/>
</dbReference>
<keyword evidence="2" id="KW-0805">Transcription regulation</keyword>
<dbReference type="InterPro" id="IPR000843">
    <property type="entry name" value="HTH_LacI"/>
</dbReference>
<dbReference type="InterPro" id="IPR057343">
    <property type="entry name" value="PurR_sensor_dom"/>
</dbReference>
<evidence type="ECO:0000256" key="1">
    <source>
        <dbReference type="ARBA" id="ARBA00022491"/>
    </source>
</evidence>
<dbReference type="PROSITE" id="PS50932">
    <property type="entry name" value="HTH_LACI_2"/>
    <property type="match status" value="1"/>
</dbReference>
<dbReference type="SUPFAM" id="SSF53822">
    <property type="entry name" value="Periplasmic binding protein-like I"/>
    <property type="match status" value="1"/>
</dbReference>
<dbReference type="EMBL" id="RJUL01000011">
    <property type="protein sequence ID" value="ROQ22006.1"/>
    <property type="molecule type" value="Genomic_DNA"/>
</dbReference>
<dbReference type="InterPro" id="IPR046335">
    <property type="entry name" value="LacI/GalR-like_sensor"/>
</dbReference>
<dbReference type="SMART" id="SM00354">
    <property type="entry name" value="HTH_LACI"/>
    <property type="match status" value="1"/>
</dbReference>
<evidence type="ECO:0000259" key="5">
    <source>
        <dbReference type="PROSITE" id="PS50932"/>
    </source>
</evidence>
<dbReference type="InterPro" id="IPR028082">
    <property type="entry name" value="Peripla_BP_I"/>
</dbReference>
<gene>
    <name evidence="6" type="ORF">EDC28_111108</name>
</gene>
<dbReference type="STRING" id="584787.GCA_001247655_03405"/>
<protein>
    <submittedName>
        <fullName evidence="6">LacI family transcriptional regulator</fullName>
    </submittedName>
</protein>
<keyword evidence="1" id="KW-0678">Repressor</keyword>
<evidence type="ECO:0000313" key="7">
    <source>
        <dbReference type="Proteomes" id="UP000268033"/>
    </source>
</evidence>
<proteinExistence type="predicted"/>
<organism evidence="6 7">
    <name type="scientific">Gallaecimonas pentaromativorans</name>
    <dbReference type="NCBI Taxonomy" id="584787"/>
    <lineage>
        <taxon>Bacteria</taxon>
        <taxon>Pseudomonadati</taxon>
        <taxon>Pseudomonadota</taxon>
        <taxon>Gammaproteobacteria</taxon>
        <taxon>Enterobacterales</taxon>
        <taxon>Gallaecimonadaceae</taxon>
        <taxon>Gallaecimonas</taxon>
    </lineage>
</organism>
<dbReference type="CDD" id="cd01392">
    <property type="entry name" value="HTH_LacI"/>
    <property type="match status" value="1"/>
</dbReference>